<feature type="non-terminal residue" evidence="3">
    <location>
        <position position="1"/>
    </location>
</feature>
<dbReference type="AlphaFoldDB" id="A0A6L3B4X5"/>
<feature type="domain" description="Transposase IS66 C-terminal" evidence="2">
    <location>
        <begin position="33"/>
        <end position="71"/>
    </location>
</feature>
<dbReference type="Pfam" id="PF13817">
    <property type="entry name" value="DDE_Tnp_IS66_C"/>
    <property type="match status" value="1"/>
</dbReference>
<dbReference type="PANTHER" id="PTHR33678">
    <property type="entry name" value="BLL1576 PROTEIN"/>
    <property type="match status" value="1"/>
</dbReference>
<proteinExistence type="predicted"/>
<feature type="domain" description="Transposase IS66 central" evidence="1">
    <location>
        <begin position="2"/>
        <end position="26"/>
    </location>
</feature>
<dbReference type="Pfam" id="PF03050">
    <property type="entry name" value="DDE_Tnp_IS66"/>
    <property type="match status" value="1"/>
</dbReference>
<evidence type="ECO:0000259" key="1">
    <source>
        <dbReference type="Pfam" id="PF03050"/>
    </source>
</evidence>
<gene>
    <name evidence="3" type="ORF">DS837_04330</name>
</gene>
<dbReference type="EMBL" id="QOKV01000002">
    <property type="protein sequence ID" value="KAA0687466.1"/>
    <property type="molecule type" value="Genomic_DNA"/>
</dbReference>
<dbReference type="Proteomes" id="UP000476837">
    <property type="component" value="Unassembled WGS sequence"/>
</dbReference>
<dbReference type="InterPro" id="IPR039552">
    <property type="entry name" value="IS66_C"/>
</dbReference>
<accession>A0A6L3B4X5</accession>
<dbReference type="PANTHER" id="PTHR33678:SF1">
    <property type="entry name" value="BLL1576 PROTEIN"/>
    <property type="match status" value="1"/>
</dbReference>
<evidence type="ECO:0000313" key="4">
    <source>
        <dbReference type="Proteomes" id="UP000476837"/>
    </source>
</evidence>
<dbReference type="RefSeq" id="WP_149163617.1">
    <property type="nucleotide sequence ID" value="NZ_QOKV01000002.1"/>
</dbReference>
<sequence>SVERSIRPLALTRKNALFAGSDGGGEHWATVASLVETCKLNGVDPQTWFADVLTKLAGGHPITKLDELLPWSYARQAEPAVA</sequence>
<evidence type="ECO:0000313" key="3">
    <source>
        <dbReference type="EMBL" id="KAA0687466.1"/>
    </source>
</evidence>
<protein>
    <submittedName>
        <fullName evidence="3">IS66 family transposase</fullName>
    </submittedName>
</protein>
<name>A0A6L3B4X5_AZOBR</name>
<reference evidence="3 4" key="1">
    <citation type="submission" date="2018-07" db="EMBL/GenBank/DDBJ databases">
        <title>Genome sequence of Roseomonas fauriae ATCC 49958.</title>
        <authorList>
            <person name="Sant'Anna F.H."/>
            <person name="Baldani J.I."/>
            <person name="Zilli J.E."/>
            <person name="Reis V.M."/>
            <person name="Hartmann A."/>
            <person name="Cruz L."/>
            <person name="de Souza E.M."/>
            <person name="de Oliveira Pedrosa F."/>
            <person name="Passaglia L.M.P."/>
        </authorList>
    </citation>
    <scope>NUCLEOTIDE SEQUENCE [LARGE SCALE GENOMIC DNA]</scope>
    <source>
        <strain evidence="3 4">ATCC 49958</strain>
    </source>
</reference>
<dbReference type="InterPro" id="IPR004291">
    <property type="entry name" value="Transposase_IS66_central"/>
</dbReference>
<dbReference type="InterPro" id="IPR052344">
    <property type="entry name" value="Transposase-related"/>
</dbReference>
<organism evidence="3 4">
    <name type="scientific">Azospirillum brasilense</name>
    <dbReference type="NCBI Taxonomy" id="192"/>
    <lineage>
        <taxon>Bacteria</taxon>
        <taxon>Pseudomonadati</taxon>
        <taxon>Pseudomonadota</taxon>
        <taxon>Alphaproteobacteria</taxon>
        <taxon>Rhodospirillales</taxon>
        <taxon>Azospirillaceae</taxon>
        <taxon>Azospirillum</taxon>
    </lineage>
</organism>
<evidence type="ECO:0000259" key="2">
    <source>
        <dbReference type="Pfam" id="PF13817"/>
    </source>
</evidence>
<comment type="caution">
    <text evidence="3">The sequence shown here is derived from an EMBL/GenBank/DDBJ whole genome shotgun (WGS) entry which is preliminary data.</text>
</comment>